<dbReference type="NCBIfam" id="TIGR00169">
    <property type="entry name" value="leuB"/>
    <property type="match status" value="1"/>
</dbReference>
<evidence type="ECO:0000256" key="4">
    <source>
        <dbReference type="ARBA" id="ARBA00013101"/>
    </source>
</evidence>
<dbReference type="FunFam" id="3.40.718.10:FF:000006">
    <property type="entry name" value="3-isopropylmalate dehydrogenase"/>
    <property type="match status" value="1"/>
</dbReference>
<comment type="subunit">
    <text evidence="3 14">Homodimer.</text>
</comment>
<dbReference type="EC" id="1.1.1.85" evidence="4 14"/>
<keyword evidence="6" id="KW-0028">Amino-acid biosynthesis</keyword>
<dbReference type="Pfam" id="PF00180">
    <property type="entry name" value="Iso_dh"/>
    <property type="match status" value="1"/>
</dbReference>
<comment type="catalytic activity">
    <reaction evidence="14">
        <text>(2R,3S)-3-isopropylmalate + NAD(+) = 4-methyl-2-oxopentanoate + CO2 + NADH</text>
        <dbReference type="Rhea" id="RHEA:32271"/>
        <dbReference type="ChEBI" id="CHEBI:16526"/>
        <dbReference type="ChEBI" id="CHEBI:17865"/>
        <dbReference type="ChEBI" id="CHEBI:35121"/>
        <dbReference type="ChEBI" id="CHEBI:57540"/>
        <dbReference type="ChEBI" id="CHEBI:57945"/>
        <dbReference type="EC" id="1.1.1.85"/>
    </reaction>
</comment>
<feature type="transmembrane region" description="Helical" evidence="15">
    <location>
        <begin position="375"/>
        <end position="396"/>
    </location>
</feature>
<dbReference type="PANTHER" id="PTHR42979">
    <property type="entry name" value="3-ISOPROPYLMALATE DEHYDROGENASE"/>
    <property type="match status" value="1"/>
</dbReference>
<proteinExistence type="inferred from homology"/>
<dbReference type="Gene3D" id="3.40.718.10">
    <property type="entry name" value="Isopropylmalate Dehydrogenase"/>
    <property type="match status" value="1"/>
</dbReference>
<dbReference type="GO" id="GO:0005829">
    <property type="term" value="C:cytosol"/>
    <property type="evidence" value="ECO:0007669"/>
    <property type="project" value="TreeGrafter"/>
</dbReference>
<evidence type="ECO:0000256" key="14">
    <source>
        <dbReference type="RuleBase" id="RU004445"/>
    </source>
</evidence>
<keyword evidence="12 14" id="KW-0100">Branched-chain amino acid biosynthesis</keyword>
<dbReference type="EMBL" id="LNZH02000191">
    <property type="protein sequence ID" value="OCB87484.1"/>
    <property type="molecule type" value="Genomic_DNA"/>
</dbReference>
<dbReference type="PANTHER" id="PTHR42979:SF1">
    <property type="entry name" value="3-ISOPROPYLMALATE DEHYDROGENASE"/>
    <property type="match status" value="1"/>
</dbReference>
<evidence type="ECO:0000256" key="8">
    <source>
        <dbReference type="ARBA" id="ARBA00022842"/>
    </source>
</evidence>
<dbReference type="SUPFAM" id="SSF53659">
    <property type="entry name" value="Isocitrate/Isopropylmalate dehydrogenase-like"/>
    <property type="match status" value="1"/>
</dbReference>
<keyword evidence="15" id="KW-1133">Transmembrane helix</keyword>
<evidence type="ECO:0000256" key="15">
    <source>
        <dbReference type="SAM" id="Phobius"/>
    </source>
</evidence>
<dbReference type="Proteomes" id="UP000757232">
    <property type="component" value="Unassembled WGS sequence"/>
</dbReference>
<comment type="caution">
    <text evidence="17">The sequence shown here is derived from an EMBL/GenBank/DDBJ whole genome shotgun (WGS) entry which is preliminary data.</text>
</comment>
<evidence type="ECO:0000259" key="16">
    <source>
        <dbReference type="SMART" id="SM01329"/>
    </source>
</evidence>
<gene>
    <name evidence="17" type="ORF">A7U60_g5389</name>
</gene>
<keyword evidence="10 14" id="KW-0520">NAD</keyword>
<evidence type="ECO:0000256" key="2">
    <source>
        <dbReference type="ARBA" id="ARBA00007769"/>
    </source>
</evidence>
<evidence type="ECO:0000256" key="7">
    <source>
        <dbReference type="ARBA" id="ARBA00022723"/>
    </source>
</evidence>
<keyword evidence="8" id="KW-0460">Magnesium</keyword>
<dbReference type="GO" id="GO:0000287">
    <property type="term" value="F:magnesium ion binding"/>
    <property type="evidence" value="ECO:0007669"/>
    <property type="project" value="InterPro"/>
</dbReference>
<keyword evidence="15" id="KW-0472">Membrane</keyword>
<dbReference type="GO" id="GO:0009098">
    <property type="term" value="P:L-leucine biosynthetic process"/>
    <property type="evidence" value="ECO:0007669"/>
    <property type="project" value="UniProtKB-KW"/>
</dbReference>
<comment type="similarity">
    <text evidence="2 13">Belongs to the isocitrate and isopropylmalate dehydrogenases family.</text>
</comment>
<name>A0A9Q5NBH3_SANBA</name>
<evidence type="ECO:0000256" key="13">
    <source>
        <dbReference type="RuleBase" id="RU004443"/>
    </source>
</evidence>
<evidence type="ECO:0000256" key="9">
    <source>
        <dbReference type="ARBA" id="ARBA00023002"/>
    </source>
</evidence>
<evidence type="ECO:0000256" key="6">
    <source>
        <dbReference type="ARBA" id="ARBA00022605"/>
    </source>
</evidence>
<keyword evidence="5 14" id="KW-0432">Leucine biosynthesis</keyword>
<dbReference type="GO" id="GO:0051287">
    <property type="term" value="F:NAD binding"/>
    <property type="evidence" value="ECO:0007669"/>
    <property type="project" value="InterPro"/>
</dbReference>
<evidence type="ECO:0000256" key="3">
    <source>
        <dbReference type="ARBA" id="ARBA00011738"/>
    </source>
</evidence>
<evidence type="ECO:0000313" key="18">
    <source>
        <dbReference type="Proteomes" id="UP000757232"/>
    </source>
</evidence>
<evidence type="ECO:0000256" key="11">
    <source>
        <dbReference type="ARBA" id="ARBA00023211"/>
    </source>
</evidence>
<evidence type="ECO:0000256" key="1">
    <source>
        <dbReference type="ARBA" id="ARBA00001936"/>
    </source>
</evidence>
<reference evidence="17" key="1">
    <citation type="submission" date="2016-06" db="EMBL/GenBank/DDBJ databases">
        <title>Draft Genome sequence of the fungus Inonotus baumii.</title>
        <authorList>
            <person name="Zhu H."/>
            <person name="Lin W."/>
        </authorList>
    </citation>
    <scope>NUCLEOTIDE SEQUENCE</scope>
    <source>
        <strain evidence="17">821</strain>
    </source>
</reference>
<keyword evidence="11" id="KW-0464">Manganese</keyword>
<sequence>MAKKSFNIVVLPGDGIGPEVIQQAVRVLNTISEASPDIQLKLAFHEIGGAAIDATGQNLPDSTLKACKDADAILMGAVGGPKWATSPVRPEVGLLTLRKSLDLYANIRPASFVSKSLVECSPLKPEIAAGTNLIVVRELVGGLYFGERKEQGVEPKSDTAWDTMIYSVEEVKRITRVAAKIALAANPPHKIVSIDKANVLASSRLWRKVVTETLSEEFPQLKLEHQLVDSAAMIIVANPKKLNGVLLTENMFGDILSDETSVLVGSLGLLPSASLAGAPKTDLAPGEKPPAGLYEPIHGSAPDIAGQGIANPIGTILSAAMLLRYSLGLEEQARAIDAALPSPSHPIPSTISVLPCLPCLSSWCDPASPPRRVRVFTMVVILLAFLIAVFVLPCILMPEHVWRVFNAGDDASDFYLSDINLVALRNPVRESGPPVNMAKLIMLRHKVGTVPIFKQTMSKSNCIKLEDQLGRSKETKSPRSPAAYPFHLTHKYHAAPATSGFRLDETRQADALTSVSAFLACNAFYIPLRHLSPLAMAM</sequence>
<accession>A0A9Q5NBH3</accession>
<organism evidence="17 18">
    <name type="scientific">Sanghuangporus baumii</name>
    <name type="common">Phellinus baumii</name>
    <dbReference type="NCBI Taxonomy" id="108892"/>
    <lineage>
        <taxon>Eukaryota</taxon>
        <taxon>Fungi</taxon>
        <taxon>Dikarya</taxon>
        <taxon>Basidiomycota</taxon>
        <taxon>Agaricomycotina</taxon>
        <taxon>Agaricomycetes</taxon>
        <taxon>Hymenochaetales</taxon>
        <taxon>Hymenochaetaceae</taxon>
        <taxon>Sanghuangporus</taxon>
    </lineage>
</organism>
<dbReference type="PROSITE" id="PS00470">
    <property type="entry name" value="IDH_IMDH"/>
    <property type="match status" value="1"/>
</dbReference>
<dbReference type="GO" id="GO:0003862">
    <property type="term" value="F:3-isopropylmalate dehydrogenase activity"/>
    <property type="evidence" value="ECO:0007669"/>
    <property type="project" value="UniProtKB-EC"/>
</dbReference>
<evidence type="ECO:0000256" key="5">
    <source>
        <dbReference type="ARBA" id="ARBA00022430"/>
    </source>
</evidence>
<comment type="function">
    <text evidence="14">Catalyzes the oxidation of 3-carboxy-2-hydroxy-4-methylpentanoate (3-isopropylmalate) to 3-carboxy-4-methyl-2-oxopentanoate. The product decarboxylates to 4-methyl-2 oxopentanoate.</text>
</comment>
<keyword evidence="18" id="KW-1185">Reference proteome</keyword>
<dbReference type="InterPro" id="IPR019818">
    <property type="entry name" value="IsoCit/isopropylmalate_DH_CS"/>
</dbReference>
<dbReference type="InterPro" id="IPR024084">
    <property type="entry name" value="IsoPropMal-DH-like_dom"/>
</dbReference>
<keyword evidence="7 14" id="KW-0479">Metal-binding</keyword>
<comment type="cofactor">
    <cofactor evidence="1">
        <name>Mn(2+)</name>
        <dbReference type="ChEBI" id="CHEBI:29035"/>
    </cofactor>
</comment>
<comment type="cofactor">
    <cofactor evidence="14">
        <name>Mg(2+)</name>
        <dbReference type="ChEBI" id="CHEBI:18420"/>
    </cofactor>
    <cofactor evidence="14">
        <name>Mn(2+)</name>
        <dbReference type="ChEBI" id="CHEBI:29035"/>
    </cofactor>
    <text evidence="14">Binds 1 Mg(2+) or Mn(2+) ion per subunit.</text>
</comment>
<evidence type="ECO:0000256" key="12">
    <source>
        <dbReference type="ARBA" id="ARBA00023304"/>
    </source>
</evidence>
<keyword evidence="9 13" id="KW-0560">Oxidoreductase</keyword>
<dbReference type="AlphaFoldDB" id="A0A9Q5NBH3"/>
<dbReference type="SMART" id="SM01329">
    <property type="entry name" value="Iso_dh"/>
    <property type="match status" value="1"/>
</dbReference>
<dbReference type="InterPro" id="IPR004429">
    <property type="entry name" value="Isopropylmalate_DH"/>
</dbReference>
<comment type="pathway">
    <text evidence="14">Amino-acid biosynthesis; L-leucine biosynthesis; L-leucine from 3-methyl-2-oxobutanoate: step 3/4.</text>
</comment>
<evidence type="ECO:0000313" key="17">
    <source>
        <dbReference type="EMBL" id="OCB87484.1"/>
    </source>
</evidence>
<dbReference type="OrthoDB" id="419183at2759"/>
<feature type="domain" description="Isopropylmalate dehydrogenase-like" evidence="16">
    <location>
        <begin position="7"/>
        <end position="357"/>
    </location>
</feature>
<keyword evidence="15" id="KW-0812">Transmembrane</keyword>
<protein>
    <recommendedName>
        <fullName evidence="4 14">3-isopropylmalate dehydrogenase</fullName>
        <ecNumber evidence="4 14">1.1.1.85</ecNumber>
    </recommendedName>
</protein>
<evidence type="ECO:0000256" key="10">
    <source>
        <dbReference type="ARBA" id="ARBA00023027"/>
    </source>
</evidence>